<evidence type="ECO:0000313" key="3">
    <source>
        <dbReference type="Proteomes" id="UP000663452"/>
    </source>
</evidence>
<sequence>MIIFYIASLLVLWWILIQLLPVPFLTCVNRKEWSLLEDRWSKAKLLDVRDTNEYREGHIPGSINISVGRLPVVWKKDLSAEDEVIIFSHNWLQRKKAARILARRGFTRLYAVKDCFLPLNRERECYEYDCR</sequence>
<name>A0ABX7L5L4_9BACL</name>
<accession>A0ABX7L5L4</accession>
<feature type="domain" description="Rhodanese" evidence="1">
    <location>
        <begin position="39"/>
        <end position="121"/>
    </location>
</feature>
<dbReference type="Gene3D" id="3.40.250.10">
    <property type="entry name" value="Rhodanese-like domain"/>
    <property type="match status" value="1"/>
</dbReference>
<keyword evidence="3" id="KW-1185">Reference proteome</keyword>
<dbReference type="Pfam" id="PF00581">
    <property type="entry name" value="Rhodanese"/>
    <property type="match status" value="1"/>
</dbReference>
<dbReference type="RefSeq" id="WP_052098478.1">
    <property type="nucleotide sequence ID" value="NZ_CP070969.1"/>
</dbReference>
<dbReference type="EMBL" id="CP070969">
    <property type="protein sequence ID" value="QSF42466.1"/>
    <property type="molecule type" value="Genomic_DNA"/>
</dbReference>
<proteinExistence type="predicted"/>
<gene>
    <name evidence="2" type="ORF">JRJ22_14090</name>
</gene>
<dbReference type="PROSITE" id="PS50206">
    <property type="entry name" value="RHODANESE_3"/>
    <property type="match status" value="1"/>
</dbReference>
<dbReference type="InterPro" id="IPR001763">
    <property type="entry name" value="Rhodanese-like_dom"/>
</dbReference>
<dbReference type="InterPro" id="IPR036873">
    <property type="entry name" value="Rhodanese-like_dom_sf"/>
</dbReference>
<evidence type="ECO:0000313" key="2">
    <source>
        <dbReference type="EMBL" id="QSF42466.1"/>
    </source>
</evidence>
<organism evidence="2 3">
    <name type="scientific">Paenibacillus tianjinensis</name>
    <dbReference type="NCBI Taxonomy" id="2810347"/>
    <lineage>
        <taxon>Bacteria</taxon>
        <taxon>Bacillati</taxon>
        <taxon>Bacillota</taxon>
        <taxon>Bacilli</taxon>
        <taxon>Bacillales</taxon>
        <taxon>Paenibacillaceae</taxon>
        <taxon>Paenibacillus</taxon>
    </lineage>
</organism>
<protein>
    <submittedName>
        <fullName evidence="2">Rhodanese-like domain-containing protein</fullName>
    </submittedName>
</protein>
<dbReference type="Proteomes" id="UP000663452">
    <property type="component" value="Chromosome"/>
</dbReference>
<dbReference type="CDD" id="cd00158">
    <property type="entry name" value="RHOD"/>
    <property type="match status" value="1"/>
</dbReference>
<evidence type="ECO:0000259" key="1">
    <source>
        <dbReference type="PROSITE" id="PS50206"/>
    </source>
</evidence>
<dbReference type="SUPFAM" id="SSF52821">
    <property type="entry name" value="Rhodanese/Cell cycle control phosphatase"/>
    <property type="match status" value="1"/>
</dbReference>
<dbReference type="SMART" id="SM00450">
    <property type="entry name" value="RHOD"/>
    <property type="match status" value="1"/>
</dbReference>
<reference evidence="2 3" key="1">
    <citation type="submission" date="2021-02" db="EMBL/GenBank/DDBJ databases">
        <title>Paenibacillus tianjinensis sp. nov.</title>
        <authorList>
            <person name="Liu H."/>
        </authorList>
    </citation>
    <scope>NUCLEOTIDE SEQUENCE [LARGE SCALE GENOMIC DNA]</scope>
    <source>
        <strain evidence="2 3">TB2019</strain>
    </source>
</reference>